<feature type="transmembrane region" description="Helical" evidence="5">
    <location>
        <begin position="66"/>
        <end position="89"/>
    </location>
</feature>
<comment type="caution">
    <text evidence="7">The sequence shown here is derived from an EMBL/GenBank/DDBJ whole genome shotgun (WGS) entry which is preliminary data.</text>
</comment>
<dbReference type="GO" id="GO:0005262">
    <property type="term" value="F:calcium channel activity"/>
    <property type="evidence" value="ECO:0007669"/>
    <property type="project" value="TreeGrafter"/>
</dbReference>
<feature type="domain" description="Sodium/calcium exchanger membrane region" evidence="6">
    <location>
        <begin position="176"/>
        <end position="312"/>
    </location>
</feature>
<keyword evidence="4 5" id="KW-0472">Membrane</keyword>
<keyword evidence="2 5" id="KW-0812">Transmembrane</keyword>
<evidence type="ECO:0000256" key="1">
    <source>
        <dbReference type="ARBA" id="ARBA00004141"/>
    </source>
</evidence>
<dbReference type="InterPro" id="IPR004481">
    <property type="entry name" value="K/Na/Ca-exchanger"/>
</dbReference>
<keyword evidence="3 5" id="KW-1133">Transmembrane helix</keyword>
<feature type="transmembrane region" description="Helical" evidence="5">
    <location>
        <begin position="126"/>
        <end position="150"/>
    </location>
</feature>
<feature type="domain" description="Sodium/calcium exchanger membrane region" evidence="6">
    <location>
        <begin position="3"/>
        <end position="146"/>
    </location>
</feature>
<gene>
    <name evidence="7" type="primary">yrbG</name>
    <name evidence="7" type="ORF">BVI061214_02090</name>
</gene>
<comment type="subcellular location">
    <subcellularLocation>
        <location evidence="1">Membrane</location>
        <topology evidence="1">Multi-pass membrane protein</topology>
    </subcellularLocation>
</comment>
<dbReference type="EMBL" id="LHCI01000106">
    <property type="protein sequence ID" value="KOX90892.1"/>
    <property type="molecule type" value="Genomic_DNA"/>
</dbReference>
<dbReference type="AlphaFoldDB" id="A0A0M9AFG9"/>
<evidence type="ECO:0000256" key="2">
    <source>
        <dbReference type="ARBA" id="ARBA00022692"/>
    </source>
</evidence>
<evidence type="ECO:0000313" key="7">
    <source>
        <dbReference type="EMBL" id="KOX90892.1"/>
    </source>
</evidence>
<dbReference type="Pfam" id="PF01699">
    <property type="entry name" value="Na_Ca_ex"/>
    <property type="match status" value="2"/>
</dbReference>
<dbReference type="PANTHER" id="PTHR10846">
    <property type="entry name" value="SODIUM/POTASSIUM/CALCIUM EXCHANGER"/>
    <property type="match status" value="1"/>
</dbReference>
<evidence type="ECO:0000256" key="5">
    <source>
        <dbReference type="SAM" id="Phobius"/>
    </source>
</evidence>
<sequence>MTLLAFLGVALLVVLAGHRVAFYGDVLAEKTRMGRSLVGLFLVAATTSLPELFSSTSALLQDLPDIAVGNLLGASMVNFLLLVFVDAFHPHPVTARASQKHALSLGLAVLLLAMVGLGLFREVGLGRVGLMALLLFPLYALALWLSFRYARRFPREEAQEEAYAHIPLRLALARYGVGALVLVAAATVLPVLADRLAQETALGDAWVGTFLVALVTTLPEATVMMAAARMGAVDLAVGNAVGSTLFNTFLLGVGDLVYPIPLLEVAAKGHAATVFVLQAMAGVVLVSLMYRSLRKLWVLSYDNWAVLFLYFLAMAYGLVLR</sequence>
<evidence type="ECO:0000256" key="3">
    <source>
        <dbReference type="ARBA" id="ARBA00022989"/>
    </source>
</evidence>
<feature type="transmembrane region" description="Helical" evidence="5">
    <location>
        <begin position="101"/>
        <end position="120"/>
    </location>
</feature>
<dbReference type="Proteomes" id="UP000037685">
    <property type="component" value="Unassembled WGS sequence"/>
</dbReference>
<protein>
    <submittedName>
        <fullName evidence="7">Inner membrane protein YrbG</fullName>
    </submittedName>
</protein>
<dbReference type="Gene3D" id="1.20.1420.30">
    <property type="entry name" value="NCX, central ion-binding region"/>
    <property type="match status" value="1"/>
</dbReference>
<feature type="transmembrane region" description="Helical" evidence="5">
    <location>
        <begin position="205"/>
        <end position="228"/>
    </location>
</feature>
<dbReference type="PANTHER" id="PTHR10846:SF8">
    <property type="entry name" value="INNER MEMBRANE PROTEIN YRBG"/>
    <property type="match status" value="1"/>
</dbReference>
<dbReference type="InterPro" id="IPR044880">
    <property type="entry name" value="NCX_ion-bd_dom_sf"/>
</dbReference>
<evidence type="ECO:0000313" key="8">
    <source>
        <dbReference type="Proteomes" id="UP000037685"/>
    </source>
</evidence>
<dbReference type="GO" id="GO:0006874">
    <property type="term" value="P:intracellular calcium ion homeostasis"/>
    <property type="evidence" value="ECO:0007669"/>
    <property type="project" value="TreeGrafter"/>
</dbReference>
<feature type="transmembrane region" description="Helical" evidence="5">
    <location>
        <begin position="171"/>
        <end position="193"/>
    </location>
</feature>
<dbReference type="PATRIC" id="fig|271.14.peg.2167"/>
<feature type="transmembrane region" description="Helical" evidence="5">
    <location>
        <begin position="270"/>
        <end position="289"/>
    </location>
</feature>
<dbReference type="GO" id="GO:0008273">
    <property type="term" value="F:calcium, potassium:sodium antiporter activity"/>
    <property type="evidence" value="ECO:0007669"/>
    <property type="project" value="TreeGrafter"/>
</dbReference>
<evidence type="ECO:0000259" key="6">
    <source>
        <dbReference type="Pfam" id="PF01699"/>
    </source>
</evidence>
<accession>A0A0M9AFG9</accession>
<name>A0A0M9AFG9_THEAQ</name>
<organism evidence="7 8">
    <name type="scientific">Thermus aquaticus</name>
    <dbReference type="NCBI Taxonomy" id="271"/>
    <lineage>
        <taxon>Bacteria</taxon>
        <taxon>Thermotogati</taxon>
        <taxon>Deinococcota</taxon>
        <taxon>Deinococci</taxon>
        <taxon>Thermales</taxon>
        <taxon>Thermaceae</taxon>
        <taxon>Thermus</taxon>
    </lineage>
</organism>
<evidence type="ECO:0000256" key="4">
    <source>
        <dbReference type="ARBA" id="ARBA00023136"/>
    </source>
</evidence>
<reference evidence="7 8" key="1">
    <citation type="submission" date="2015-07" db="EMBL/GenBank/DDBJ databases">
        <authorList>
            <person name="Noorani M."/>
        </authorList>
    </citation>
    <scope>NUCLEOTIDE SEQUENCE [LARGE SCALE GENOMIC DNA]</scope>
    <source>
        <strain evidence="8">ATCC 25104 / DSM 625 / JCM 10724 / NBRC 103206 / NCIMB 11243 / YT-1</strain>
    </source>
</reference>
<dbReference type="GO" id="GO:0005886">
    <property type="term" value="C:plasma membrane"/>
    <property type="evidence" value="ECO:0007669"/>
    <property type="project" value="TreeGrafter"/>
</dbReference>
<dbReference type="RefSeq" id="WP_053768349.1">
    <property type="nucleotide sequence ID" value="NZ_LHCI01000106.1"/>
</dbReference>
<feature type="transmembrane region" description="Helical" evidence="5">
    <location>
        <begin position="301"/>
        <end position="319"/>
    </location>
</feature>
<feature type="transmembrane region" description="Helical" evidence="5">
    <location>
        <begin position="235"/>
        <end position="258"/>
    </location>
</feature>
<dbReference type="InterPro" id="IPR004837">
    <property type="entry name" value="NaCa_Exmemb"/>
</dbReference>
<proteinExistence type="predicted"/>